<protein>
    <recommendedName>
        <fullName evidence="3">Lipoprotein</fullName>
    </recommendedName>
</protein>
<accession>A0A5P8P388</accession>
<dbReference type="AlphaFoldDB" id="A0A5P8P388"/>
<evidence type="ECO:0000313" key="1">
    <source>
        <dbReference type="EMBL" id="QFR50126.1"/>
    </source>
</evidence>
<organism evidence="1 2">
    <name type="scientific">Sulfurimonas lithotrophica</name>
    <dbReference type="NCBI Taxonomy" id="2590022"/>
    <lineage>
        <taxon>Bacteria</taxon>
        <taxon>Pseudomonadati</taxon>
        <taxon>Campylobacterota</taxon>
        <taxon>Epsilonproteobacteria</taxon>
        <taxon>Campylobacterales</taxon>
        <taxon>Sulfurimonadaceae</taxon>
        <taxon>Sulfurimonas</taxon>
    </lineage>
</organism>
<dbReference type="EMBL" id="CP043617">
    <property type="protein sequence ID" value="QFR50126.1"/>
    <property type="molecule type" value="Genomic_DNA"/>
</dbReference>
<dbReference type="RefSeq" id="WP_152308074.1">
    <property type="nucleotide sequence ID" value="NZ_CP043617.1"/>
</dbReference>
<sequence length="155" mass="17885">MKYFLLALILFFSACSIKEYKHTQSKIIIIKSPKIKFADVGYVRNLDNAIELELFMAGKSIKKIAINHLICVDEGCMSKSGFNQAYLHPSYPSELLQNILLAKPIYNSKNLEKTDSEFVQKIKNEEVDIKYKVSSKTIFFKDKKNNIILKLKEIE</sequence>
<keyword evidence="2" id="KW-1185">Reference proteome</keyword>
<proteinExistence type="predicted"/>
<evidence type="ECO:0008006" key="3">
    <source>
        <dbReference type="Google" id="ProtNLM"/>
    </source>
</evidence>
<dbReference type="KEGG" id="sulg:FJR48_10460"/>
<evidence type="ECO:0000313" key="2">
    <source>
        <dbReference type="Proteomes" id="UP000326944"/>
    </source>
</evidence>
<dbReference type="PROSITE" id="PS51257">
    <property type="entry name" value="PROKAR_LIPOPROTEIN"/>
    <property type="match status" value="1"/>
</dbReference>
<name>A0A5P8P388_9BACT</name>
<dbReference type="Proteomes" id="UP000326944">
    <property type="component" value="Chromosome"/>
</dbReference>
<reference evidence="1 2" key="1">
    <citation type="submission" date="2019-09" db="EMBL/GenBank/DDBJ databases">
        <title>Sulfurimonas gotlandica sp. nov., a chemoautotrophic and psychrotolerant epsilonproteobacterium isolated from a pelagic redoxcline, and an emended description of the genus Sulfurimonas.</title>
        <authorList>
            <person name="Wang S."/>
            <person name="Jiang L."/>
            <person name="Shao S."/>
        </authorList>
    </citation>
    <scope>NUCLEOTIDE SEQUENCE [LARGE SCALE GENOMIC DNA]</scope>
    <source>
        <strain evidence="1 2">GYSZ_1</strain>
    </source>
</reference>
<dbReference type="OrthoDB" id="5373103at2"/>
<gene>
    <name evidence="1" type="ORF">FJR48_10460</name>
</gene>